<protein>
    <submittedName>
        <fullName evidence="3">Carbon-nitrogen hydrolase family protein</fullName>
    </submittedName>
</protein>
<dbReference type="PANTHER" id="PTHR23088">
    <property type="entry name" value="NITRILASE-RELATED"/>
    <property type="match status" value="1"/>
</dbReference>
<dbReference type="Proteomes" id="UP001204142">
    <property type="component" value="Unassembled WGS sequence"/>
</dbReference>
<evidence type="ECO:0000256" key="1">
    <source>
        <dbReference type="ARBA" id="ARBA00022801"/>
    </source>
</evidence>
<evidence type="ECO:0000259" key="2">
    <source>
        <dbReference type="PROSITE" id="PS50263"/>
    </source>
</evidence>
<gene>
    <name evidence="3" type="ORF">NQT62_11180</name>
</gene>
<dbReference type="SUPFAM" id="SSF56317">
    <property type="entry name" value="Carbon-nitrogen hydrolase"/>
    <property type="match status" value="1"/>
</dbReference>
<dbReference type="InterPro" id="IPR045254">
    <property type="entry name" value="Nit1/2_C-N_Hydrolase"/>
</dbReference>
<reference evidence="3 4" key="1">
    <citation type="submission" date="2022-07" db="EMBL/GenBank/DDBJ databases">
        <authorList>
            <person name="Xamxidin M."/>
            <person name="Wu M."/>
        </authorList>
    </citation>
    <scope>NUCLEOTIDE SEQUENCE [LARGE SCALE GENOMIC DNA]</scope>
    <source>
        <strain evidence="3 4">NBRC 111650</strain>
    </source>
</reference>
<dbReference type="InterPro" id="IPR036526">
    <property type="entry name" value="C-N_Hydrolase_sf"/>
</dbReference>
<dbReference type="PANTHER" id="PTHR23088:SF27">
    <property type="entry name" value="DEAMINATED GLUTATHIONE AMIDASE"/>
    <property type="match status" value="1"/>
</dbReference>
<dbReference type="Gene3D" id="3.60.110.10">
    <property type="entry name" value="Carbon-nitrogen hydrolase"/>
    <property type="match status" value="1"/>
</dbReference>
<proteinExistence type="predicted"/>
<dbReference type="CDD" id="cd07572">
    <property type="entry name" value="nit"/>
    <property type="match status" value="1"/>
</dbReference>
<organism evidence="3 4">
    <name type="scientific">Limnobacter humi</name>
    <dbReference type="NCBI Taxonomy" id="1778671"/>
    <lineage>
        <taxon>Bacteria</taxon>
        <taxon>Pseudomonadati</taxon>
        <taxon>Pseudomonadota</taxon>
        <taxon>Betaproteobacteria</taxon>
        <taxon>Burkholderiales</taxon>
        <taxon>Burkholderiaceae</taxon>
        <taxon>Limnobacter</taxon>
    </lineage>
</organism>
<evidence type="ECO:0000313" key="4">
    <source>
        <dbReference type="Proteomes" id="UP001204142"/>
    </source>
</evidence>
<dbReference type="PROSITE" id="PS50263">
    <property type="entry name" value="CN_HYDROLASE"/>
    <property type="match status" value="1"/>
</dbReference>
<comment type="caution">
    <text evidence="3">The sequence shown here is derived from an EMBL/GenBank/DDBJ whole genome shotgun (WGS) entry which is preliminary data.</text>
</comment>
<keyword evidence="4" id="KW-1185">Reference proteome</keyword>
<dbReference type="InterPro" id="IPR003010">
    <property type="entry name" value="C-N_Hydrolase"/>
</dbReference>
<dbReference type="GO" id="GO:0016787">
    <property type="term" value="F:hydrolase activity"/>
    <property type="evidence" value="ECO:0007669"/>
    <property type="project" value="UniProtKB-KW"/>
</dbReference>
<dbReference type="RefSeq" id="WP_256764784.1">
    <property type="nucleotide sequence ID" value="NZ_JANIGO010000003.1"/>
</dbReference>
<keyword evidence="1 3" id="KW-0378">Hydrolase</keyword>
<evidence type="ECO:0000313" key="3">
    <source>
        <dbReference type="EMBL" id="MCQ8896995.1"/>
    </source>
</evidence>
<name>A0ABT1WHK6_9BURK</name>
<dbReference type="Pfam" id="PF00795">
    <property type="entry name" value="CN_hydrolase"/>
    <property type="match status" value="1"/>
</dbReference>
<accession>A0ABT1WHK6</accession>
<dbReference type="EMBL" id="JANIGO010000003">
    <property type="protein sequence ID" value="MCQ8896995.1"/>
    <property type="molecule type" value="Genomic_DNA"/>
</dbReference>
<feature type="domain" description="CN hydrolase" evidence="2">
    <location>
        <begin position="8"/>
        <end position="263"/>
    </location>
</feature>
<sequence length="281" mass="30695">MINPRRAVRVAALQMISTPVLQQNLDMAERLVQRAAAEGAELLLLPEYFCLMGHKDTDKLAIAEAMGHGPIQTWLSEVAASNRVNLVAGTLPLKVPEPELPNATPRVFNSSLAFDSNGRCVARYDKIHLFCFHKGTESYDEARVLKAGDTPVVAELAGLNVGLSVCYDLRFPELYRRMGAMAGALDLILMPAAFTYTTGHAHWEVLMRARAIENQCYVLACGQGGLHPNGRRTYGHSMLVNAWGEVEAVQVDGEGVVMGTVDPAKMMDIRASLPALTHRVL</sequence>